<dbReference type="NCBIfam" id="TIGR02778">
    <property type="entry name" value="ligD_pol"/>
    <property type="match status" value="1"/>
</dbReference>
<name>A0ABX1JER3_9PSEU</name>
<dbReference type="InterPro" id="IPR052171">
    <property type="entry name" value="NHEJ_LigD"/>
</dbReference>
<evidence type="ECO:0000313" key="3">
    <source>
        <dbReference type="Proteomes" id="UP000715441"/>
    </source>
</evidence>
<reference evidence="2 3" key="1">
    <citation type="submission" date="2020-04" db="EMBL/GenBank/DDBJ databases">
        <title>Novel species.</title>
        <authorList>
            <person name="Teo W.F.A."/>
            <person name="Lipun K."/>
            <person name="Srisuk N."/>
            <person name="Duangmal K."/>
        </authorList>
    </citation>
    <scope>NUCLEOTIDE SEQUENCE [LARGE SCALE GENOMIC DNA]</scope>
    <source>
        <strain evidence="2 3">K13G38</strain>
    </source>
</reference>
<accession>A0ABX1JER3</accession>
<dbReference type="Proteomes" id="UP000715441">
    <property type="component" value="Unassembled WGS sequence"/>
</dbReference>
<proteinExistence type="predicted"/>
<keyword evidence="2" id="KW-0436">Ligase</keyword>
<dbReference type="CDD" id="cd04861">
    <property type="entry name" value="LigD_Pol_like"/>
    <property type="match status" value="1"/>
</dbReference>
<gene>
    <name evidence="2" type="ORF">HFP15_35590</name>
</gene>
<protein>
    <submittedName>
        <fullName evidence="2">ATP-dependent DNA ligase</fullName>
    </submittedName>
</protein>
<dbReference type="PANTHER" id="PTHR42705:SF2">
    <property type="entry name" value="BIFUNCTIONAL NON-HOMOLOGOUS END JOINING PROTEIN LIGD"/>
    <property type="match status" value="1"/>
</dbReference>
<evidence type="ECO:0000259" key="1">
    <source>
        <dbReference type="Pfam" id="PF21686"/>
    </source>
</evidence>
<dbReference type="EMBL" id="JAAXLS010000050">
    <property type="protein sequence ID" value="NKQ58191.1"/>
    <property type="molecule type" value="Genomic_DNA"/>
</dbReference>
<dbReference type="Pfam" id="PF21686">
    <property type="entry name" value="LigD_Prim-Pol"/>
    <property type="match status" value="1"/>
</dbReference>
<keyword evidence="3" id="KW-1185">Reference proteome</keyword>
<evidence type="ECO:0000313" key="2">
    <source>
        <dbReference type="EMBL" id="NKQ58191.1"/>
    </source>
</evidence>
<dbReference type="InterPro" id="IPR014145">
    <property type="entry name" value="LigD_pol_dom"/>
</dbReference>
<comment type="caution">
    <text evidence="2">The sequence shown here is derived from an EMBL/GenBank/DDBJ whole genome shotgun (WGS) entry which is preliminary data.</text>
</comment>
<dbReference type="GO" id="GO:0016874">
    <property type="term" value="F:ligase activity"/>
    <property type="evidence" value="ECO:0007669"/>
    <property type="project" value="UniProtKB-KW"/>
</dbReference>
<dbReference type="Gene3D" id="3.90.920.10">
    <property type="entry name" value="DNA primase, PRIM domain"/>
    <property type="match status" value="1"/>
</dbReference>
<sequence>MRTSKPDKVFYPGDGVTKGDVVEHYRRVAPVMVPHLRGRPLTLRRFPDGISGEGWFQKEASDYFPDWLRIERIPQRAGGNVRHVVCDDEATLVYLANQATIEFHVWLSTVDDLERPDLMVLDLDPPEGTGVAELRKVARRARETVEDLGLSAFVQATGGRGFHIVTPLDRSADYETVRALARGVADVLAQRDPRRLTTEQRKDKRGDRIFLDTNRNGYAQTFVAPYSLRARPGAPVATPLDWSELGRAVPNGFDPARIDRRLARKSDPWQDLHAAAGSAEKALRQLGGA</sequence>
<feature type="domain" description="DNA ligase D polymerase" evidence="1">
    <location>
        <begin position="17"/>
        <end position="269"/>
    </location>
</feature>
<organism evidence="2 3">
    <name type="scientific">Amycolatopsis acididurans</name>
    <dbReference type="NCBI Taxonomy" id="2724524"/>
    <lineage>
        <taxon>Bacteria</taxon>
        <taxon>Bacillati</taxon>
        <taxon>Actinomycetota</taxon>
        <taxon>Actinomycetes</taxon>
        <taxon>Pseudonocardiales</taxon>
        <taxon>Pseudonocardiaceae</taxon>
        <taxon>Amycolatopsis</taxon>
    </lineage>
</organism>
<dbReference type="PANTHER" id="PTHR42705">
    <property type="entry name" value="BIFUNCTIONAL NON-HOMOLOGOUS END JOINING PROTEIN LIGD"/>
    <property type="match status" value="1"/>
</dbReference>